<dbReference type="Pfam" id="PF16036">
    <property type="entry name" value="Chalcone_3"/>
    <property type="match status" value="1"/>
</dbReference>
<dbReference type="STRING" id="1457154.CAPSK01_003023"/>
<keyword evidence="1" id="KW-0732">Signal</keyword>
<dbReference type="PROSITE" id="PS51318">
    <property type="entry name" value="TAT"/>
    <property type="match status" value="1"/>
</dbReference>
<organism evidence="3 4">
    <name type="scientific">Candidatus Accumulibacter vicinus</name>
    <dbReference type="NCBI Taxonomy" id="2954382"/>
    <lineage>
        <taxon>Bacteria</taxon>
        <taxon>Pseudomonadati</taxon>
        <taxon>Pseudomonadota</taxon>
        <taxon>Betaproteobacteria</taxon>
        <taxon>Candidatus Accumulibacter</taxon>
    </lineage>
</organism>
<dbReference type="Proteomes" id="UP000019812">
    <property type="component" value="Unassembled WGS sequence"/>
</dbReference>
<dbReference type="InterPro" id="IPR006311">
    <property type="entry name" value="TAT_signal"/>
</dbReference>
<evidence type="ECO:0000313" key="4">
    <source>
        <dbReference type="Proteomes" id="UP000019812"/>
    </source>
</evidence>
<feature type="signal peptide" evidence="1">
    <location>
        <begin position="1"/>
        <end position="27"/>
    </location>
</feature>
<dbReference type="RefSeq" id="WP_034927313.1">
    <property type="nucleotide sequence ID" value="NZ_JDSS02000027.1"/>
</dbReference>
<evidence type="ECO:0000259" key="2">
    <source>
        <dbReference type="Pfam" id="PF16036"/>
    </source>
</evidence>
<sequence length="178" mass="19750">MSSISNSHIARRRFLLALAAWPLAGLASSGPETLTAGFKRWGSGEFRRFGFLIYEATLWAAGEDPVRPPLALKLTYKRQIAGRDITEASVKEIRNLGVANEALLKVWGEQMGRIFPDVRPGDHLIGVHLQEGARFFHNDRDVGKIADPAFARAFFGIWLDTRTSAPELRAALLKRPLA</sequence>
<protein>
    <recommendedName>
        <fullName evidence="2">Chalcone isomerase domain-containing protein</fullName>
    </recommendedName>
</protein>
<feature type="domain" description="Chalcone isomerase" evidence="2">
    <location>
        <begin position="71"/>
        <end position="173"/>
    </location>
</feature>
<accession>A0A084XYN6</accession>
<dbReference type="InterPro" id="IPR016087">
    <property type="entry name" value="Chalcone_isomerase"/>
</dbReference>
<dbReference type="EMBL" id="JDSS02000027">
    <property type="protein sequence ID" value="KFB67580.1"/>
    <property type="molecule type" value="Genomic_DNA"/>
</dbReference>
<dbReference type="AlphaFoldDB" id="A0A084XYN6"/>
<proteinExistence type="predicted"/>
<evidence type="ECO:0000313" key="3">
    <source>
        <dbReference type="EMBL" id="KFB67580.1"/>
    </source>
</evidence>
<reference evidence="3 4" key="1">
    <citation type="submission" date="2014-07" db="EMBL/GenBank/DDBJ databases">
        <title>Expanding our view of genomic diversity in Candidatus Accumulibacter clades.</title>
        <authorList>
            <person name="Skennerton C.T."/>
            <person name="Barr J.J."/>
            <person name="Slater F.R."/>
            <person name="Bond P.L."/>
            <person name="Tyson G.W."/>
        </authorList>
    </citation>
    <scope>NUCLEOTIDE SEQUENCE [LARGE SCALE GENOMIC DNA]</scope>
    <source>
        <strain evidence="4">SK-01</strain>
    </source>
</reference>
<gene>
    <name evidence="3" type="ORF">CAPSK01_003023</name>
</gene>
<name>A0A084XYN6_9PROT</name>
<comment type="caution">
    <text evidence="3">The sequence shown here is derived from an EMBL/GenBank/DDBJ whole genome shotgun (WGS) entry which is preliminary data.</text>
</comment>
<evidence type="ECO:0000256" key="1">
    <source>
        <dbReference type="SAM" id="SignalP"/>
    </source>
</evidence>
<feature type="chain" id="PRO_5001785473" description="Chalcone isomerase domain-containing protein" evidence="1">
    <location>
        <begin position="28"/>
        <end position="178"/>
    </location>
</feature>